<dbReference type="InterPro" id="IPR006016">
    <property type="entry name" value="UspA"/>
</dbReference>
<accession>D8SST2</accession>
<feature type="domain" description="UspA" evidence="1">
    <location>
        <begin position="166"/>
        <end position="258"/>
    </location>
</feature>
<dbReference type="KEGG" id="smo:SELMODRAFT_425344"/>
<dbReference type="Gene3D" id="3.40.50.620">
    <property type="entry name" value="HUPs"/>
    <property type="match status" value="1"/>
</dbReference>
<reference evidence="2 3" key="1">
    <citation type="journal article" date="2011" name="Science">
        <title>The Selaginella genome identifies genetic changes associated with the evolution of vascular plants.</title>
        <authorList>
            <person name="Banks J.A."/>
            <person name="Nishiyama T."/>
            <person name="Hasebe M."/>
            <person name="Bowman J.L."/>
            <person name="Gribskov M."/>
            <person name="dePamphilis C."/>
            <person name="Albert V.A."/>
            <person name="Aono N."/>
            <person name="Aoyama T."/>
            <person name="Ambrose B.A."/>
            <person name="Ashton N.W."/>
            <person name="Axtell M.J."/>
            <person name="Barker E."/>
            <person name="Barker M.S."/>
            <person name="Bennetzen J.L."/>
            <person name="Bonawitz N.D."/>
            <person name="Chapple C."/>
            <person name="Cheng C."/>
            <person name="Correa L.G."/>
            <person name="Dacre M."/>
            <person name="DeBarry J."/>
            <person name="Dreyer I."/>
            <person name="Elias M."/>
            <person name="Engstrom E.M."/>
            <person name="Estelle M."/>
            <person name="Feng L."/>
            <person name="Finet C."/>
            <person name="Floyd S.K."/>
            <person name="Frommer W.B."/>
            <person name="Fujita T."/>
            <person name="Gramzow L."/>
            <person name="Gutensohn M."/>
            <person name="Harholt J."/>
            <person name="Hattori M."/>
            <person name="Heyl A."/>
            <person name="Hirai T."/>
            <person name="Hiwatashi Y."/>
            <person name="Ishikawa M."/>
            <person name="Iwata M."/>
            <person name="Karol K.G."/>
            <person name="Koehler B."/>
            <person name="Kolukisaoglu U."/>
            <person name="Kubo M."/>
            <person name="Kurata T."/>
            <person name="Lalonde S."/>
            <person name="Li K."/>
            <person name="Li Y."/>
            <person name="Litt A."/>
            <person name="Lyons E."/>
            <person name="Manning G."/>
            <person name="Maruyama T."/>
            <person name="Michael T.P."/>
            <person name="Mikami K."/>
            <person name="Miyazaki S."/>
            <person name="Morinaga S."/>
            <person name="Murata T."/>
            <person name="Mueller-Roeber B."/>
            <person name="Nelson D.R."/>
            <person name="Obara M."/>
            <person name="Oguri Y."/>
            <person name="Olmstead R.G."/>
            <person name="Onodera N."/>
            <person name="Petersen B.L."/>
            <person name="Pils B."/>
            <person name="Prigge M."/>
            <person name="Rensing S.A."/>
            <person name="Riano-Pachon D.M."/>
            <person name="Roberts A.W."/>
            <person name="Sato Y."/>
            <person name="Scheller H.V."/>
            <person name="Schulz B."/>
            <person name="Schulz C."/>
            <person name="Shakirov E.V."/>
            <person name="Shibagaki N."/>
            <person name="Shinohara N."/>
            <person name="Shippen D.E."/>
            <person name="Soerensen I."/>
            <person name="Sotooka R."/>
            <person name="Sugimoto N."/>
            <person name="Sugita M."/>
            <person name="Sumikawa N."/>
            <person name="Tanurdzic M."/>
            <person name="Theissen G."/>
            <person name="Ulvskov P."/>
            <person name="Wakazuki S."/>
            <person name="Weng J.K."/>
            <person name="Willats W.W."/>
            <person name="Wipf D."/>
            <person name="Wolf P.G."/>
            <person name="Yang L."/>
            <person name="Zimmer A.D."/>
            <person name="Zhu Q."/>
            <person name="Mitros T."/>
            <person name="Hellsten U."/>
            <person name="Loque D."/>
            <person name="Otillar R."/>
            <person name="Salamov A."/>
            <person name="Schmutz J."/>
            <person name="Shapiro H."/>
            <person name="Lindquist E."/>
            <person name="Lucas S."/>
            <person name="Rokhsar D."/>
            <person name="Grigoriev I.V."/>
        </authorList>
    </citation>
    <scope>NUCLEOTIDE SEQUENCE [LARGE SCALE GENOMIC DNA]</scope>
</reference>
<dbReference type="PANTHER" id="PTHR46553">
    <property type="entry name" value="ADENINE NUCLEOTIDE ALPHA HYDROLASES-LIKE SUPERFAMILY PROTEIN"/>
    <property type="match status" value="1"/>
</dbReference>
<dbReference type="CDD" id="cd23659">
    <property type="entry name" value="USP_At3g01520-like"/>
    <property type="match status" value="1"/>
</dbReference>
<protein>
    <recommendedName>
        <fullName evidence="1">UspA domain-containing protein</fullName>
    </recommendedName>
</protein>
<dbReference type="SUPFAM" id="SSF52402">
    <property type="entry name" value="Adenine nucleotide alpha hydrolases-like"/>
    <property type="match status" value="1"/>
</dbReference>
<dbReference type="AlphaFoldDB" id="D8SST2"/>
<evidence type="ECO:0000313" key="3">
    <source>
        <dbReference type="Proteomes" id="UP000001514"/>
    </source>
</evidence>
<dbReference type="Proteomes" id="UP000001514">
    <property type="component" value="Unassembled WGS sequence"/>
</dbReference>
<keyword evidence="3" id="KW-1185">Reference proteome</keyword>
<dbReference type="PANTHER" id="PTHR46553:SF3">
    <property type="entry name" value="ADENINE NUCLEOTIDE ALPHA HYDROLASES-LIKE SUPERFAMILY PROTEIN"/>
    <property type="match status" value="1"/>
</dbReference>
<dbReference type="Gramene" id="EFJ12540">
    <property type="protein sequence ID" value="EFJ12540"/>
    <property type="gene ID" value="SELMODRAFT_425344"/>
</dbReference>
<gene>
    <name evidence="2" type="ORF">SELMODRAFT_425344</name>
</gene>
<organism evidence="3">
    <name type="scientific">Selaginella moellendorffii</name>
    <name type="common">Spikemoss</name>
    <dbReference type="NCBI Taxonomy" id="88036"/>
    <lineage>
        <taxon>Eukaryota</taxon>
        <taxon>Viridiplantae</taxon>
        <taxon>Streptophyta</taxon>
        <taxon>Embryophyta</taxon>
        <taxon>Tracheophyta</taxon>
        <taxon>Lycopodiopsida</taxon>
        <taxon>Selaginellales</taxon>
        <taxon>Selaginellaceae</taxon>
        <taxon>Selaginella</taxon>
    </lineage>
</organism>
<dbReference type="STRING" id="88036.D8SST2"/>
<dbReference type="HOGENOM" id="CLU_941354_0_0_1"/>
<sequence>MLVKCVPSQRFLAFLKSPRVPIFCSTNQRGFTSLPKPLSEFSRDLAEAVSPALQETMRLLKLVFVLSRESGVQGIGFRKEGRRAYALRSSFDNTGYQKHIGTHYVRHLDSDAPTPGCIPKIRDVRNLAGRNAKAQDLCPTGIALRCSGEKPTSKQDKALALLKSKLLVFQKIGSSEGERYESPVKIPCMIVSKKGDAREKLLETVNEFPPTMLILGSRGLGMDGLFVFNQTVDLDRTFLGSVSGYAAQHAECPVLIVKLPPGPISGAFFSRHFLKFTLRKKIDSLVQDQNSQQTIV</sequence>
<evidence type="ECO:0000259" key="1">
    <source>
        <dbReference type="Pfam" id="PF00582"/>
    </source>
</evidence>
<dbReference type="Pfam" id="PF00582">
    <property type="entry name" value="Usp"/>
    <property type="match status" value="1"/>
</dbReference>
<dbReference type="InterPro" id="IPR014729">
    <property type="entry name" value="Rossmann-like_a/b/a_fold"/>
</dbReference>
<name>D8SST2_SELML</name>
<evidence type="ECO:0000313" key="2">
    <source>
        <dbReference type="EMBL" id="EFJ12540.1"/>
    </source>
</evidence>
<dbReference type="EMBL" id="GL377638">
    <property type="protein sequence ID" value="EFJ12540.1"/>
    <property type="molecule type" value="Genomic_DNA"/>
</dbReference>
<proteinExistence type="predicted"/>
<dbReference type="InParanoid" id="D8SST2"/>